<dbReference type="Gene3D" id="3.40.50.720">
    <property type="entry name" value="NAD(P)-binding Rossmann-like Domain"/>
    <property type="match status" value="1"/>
</dbReference>
<dbReference type="RefSeq" id="WP_133586871.1">
    <property type="nucleotide sequence ID" value="NZ_SNYV01000020.1"/>
</dbReference>
<evidence type="ECO:0000313" key="2">
    <source>
        <dbReference type="EMBL" id="TDQ72282.1"/>
    </source>
</evidence>
<organism evidence="2 3">
    <name type="scientific">Sphingobacterium yanglingense</name>
    <dbReference type="NCBI Taxonomy" id="1437280"/>
    <lineage>
        <taxon>Bacteria</taxon>
        <taxon>Pseudomonadati</taxon>
        <taxon>Bacteroidota</taxon>
        <taxon>Sphingobacteriia</taxon>
        <taxon>Sphingobacteriales</taxon>
        <taxon>Sphingobacteriaceae</taxon>
        <taxon>Sphingobacterium</taxon>
    </lineage>
</organism>
<dbReference type="PANTHER" id="PTHR47129:SF1">
    <property type="entry name" value="NMRA-LIKE DOMAIN-CONTAINING PROTEIN"/>
    <property type="match status" value="1"/>
</dbReference>
<reference evidence="2 3" key="1">
    <citation type="submission" date="2019-03" db="EMBL/GenBank/DDBJ databases">
        <title>Genomic Encyclopedia of Archaeal and Bacterial Type Strains, Phase II (KMG-II): from individual species to whole genera.</title>
        <authorList>
            <person name="Goeker M."/>
        </authorList>
    </citation>
    <scope>NUCLEOTIDE SEQUENCE [LARGE SCALE GENOMIC DNA]</scope>
    <source>
        <strain evidence="2 3">DSM 28353</strain>
    </source>
</reference>
<name>A0A4R6W5R7_9SPHI</name>
<dbReference type="EMBL" id="SNYV01000020">
    <property type="protein sequence ID" value="TDQ72282.1"/>
    <property type="molecule type" value="Genomic_DNA"/>
</dbReference>
<dbReference type="AlphaFoldDB" id="A0A4R6W5R7"/>
<accession>A0A4R6W5R7</accession>
<dbReference type="InterPro" id="IPR036291">
    <property type="entry name" value="NAD(P)-bd_dom_sf"/>
</dbReference>
<sequence>MYLITGVTGHLGGLAANAFLQHEEASQLSVLSRSADKVKMLAERGVSVKIGDYDNYSSLVEAFKGVDKLLFISSNDLMNRETHHRNVIAAAKEAKVKHVVFTSFQYQSTAADSPNGLMPVYKLTEDLLVDSGLKYTILRNGIYMDMLADIIGPTIRDSKTLFAAAGATPVAFTSRGDLAEAAAKVLLSTDFDNEVVDLVNVNSLGFPEIARQLGDVLQLEVTYVDATEEAYRNALSQAGLPPVVVDLFAGVLNSIKAGEFNRTGEALKDILGRTPLQVKDFFEAYYSEK</sequence>
<evidence type="ECO:0000313" key="3">
    <source>
        <dbReference type="Proteomes" id="UP000295292"/>
    </source>
</evidence>
<dbReference type="InterPro" id="IPR008030">
    <property type="entry name" value="NmrA-like"/>
</dbReference>
<dbReference type="CDD" id="cd05269">
    <property type="entry name" value="TMR_SDR_a"/>
    <property type="match status" value="1"/>
</dbReference>
<evidence type="ECO:0000259" key="1">
    <source>
        <dbReference type="Pfam" id="PF05368"/>
    </source>
</evidence>
<keyword evidence="3" id="KW-1185">Reference proteome</keyword>
<dbReference type="OrthoDB" id="9780595at2"/>
<dbReference type="Gene3D" id="3.90.25.10">
    <property type="entry name" value="UDP-galactose 4-epimerase, domain 1"/>
    <property type="match status" value="1"/>
</dbReference>
<dbReference type="PANTHER" id="PTHR47129">
    <property type="entry name" value="QUINONE OXIDOREDUCTASE 2"/>
    <property type="match status" value="1"/>
</dbReference>
<dbReference type="Pfam" id="PF05368">
    <property type="entry name" value="NmrA"/>
    <property type="match status" value="1"/>
</dbReference>
<dbReference type="InterPro" id="IPR052718">
    <property type="entry name" value="NmrA-type_oxidoreductase"/>
</dbReference>
<dbReference type="Proteomes" id="UP000295292">
    <property type="component" value="Unassembled WGS sequence"/>
</dbReference>
<gene>
    <name evidence="2" type="ORF">CLV99_4746</name>
</gene>
<comment type="caution">
    <text evidence="2">The sequence shown here is derived from an EMBL/GenBank/DDBJ whole genome shotgun (WGS) entry which is preliminary data.</text>
</comment>
<protein>
    <submittedName>
        <fullName evidence="2">NAD(P)H dehydrogenase (Quinone)</fullName>
    </submittedName>
</protein>
<proteinExistence type="predicted"/>
<feature type="domain" description="NmrA-like" evidence="1">
    <location>
        <begin position="3"/>
        <end position="235"/>
    </location>
</feature>
<dbReference type="SUPFAM" id="SSF51735">
    <property type="entry name" value="NAD(P)-binding Rossmann-fold domains"/>
    <property type="match status" value="1"/>
</dbReference>